<evidence type="ECO:0000259" key="4">
    <source>
        <dbReference type="PROSITE" id="PS50126"/>
    </source>
</evidence>
<dbReference type="EMBL" id="PCRM01000034">
    <property type="protein sequence ID" value="PIP21545.1"/>
    <property type="molecule type" value="Genomic_DNA"/>
</dbReference>
<dbReference type="InterPro" id="IPR050437">
    <property type="entry name" value="Ribos_protein_bS1-like"/>
</dbReference>
<sequence>MKKTTKQVDNTSMAQLVEEMGPSLIPFRGGDVIEVKILDISRNKILVDVAGLTMGVIPQREFSTLVPEMKEGDKVLAYVLSMENNEGNVVLSLRRADRERVFRTLEEKFKEGQPVSVYVTKITRGGLVVDYGGLEGFTPVSQLAYSHFPRGAHSEGEIISRLSGLLNQTLQVKILSYNKRSNKLIFSEKEATLQTQSEKVQQLKINTVIKGIISGIADFGLFINLGEFEGLVHISEIAWEKVSNLRNMFKVGQEIEVMIIGVEKGRVFLSIKRLLPDPWAKKMAKYKIGDKVSGEVTKLTSFGVFVKIDESLDALCPLEKMGNGIKEPSEIFQLDEQYDFQIESVDLSSHKITLSQAKVKTKIKKKVKKTK</sequence>
<feature type="domain" description="S1 motif" evidence="4">
    <location>
        <begin position="289"/>
        <end position="357"/>
    </location>
</feature>
<evidence type="ECO:0000313" key="5">
    <source>
        <dbReference type="EMBL" id="PIP21545.1"/>
    </source>
</evidence>
<dbReference type="InterPro" id="IPR012340">
    <property type="entry name" value="NA-bd_OB-fold"/>
</dbReference>
<dbReference type="GO" id="GO:0003735">
    <property type="term" value="F:structural constituent of ribosome"/>
    <property type="evidence" value="ECO:0007669"/>
    <property type="project" value="TreeGrafter"/>
</dbReference>
<keyword evidence="3" id="KW-0687">Ribonucleoprotein</keyword>
<evidence type="ECO:0000313" key="6">
    <source>
        <dbReference type="Proteomes" id="UP000231567"/>
    </source>
</evidence>
<dbReference type="Gene3D" id="2.40.50.140">
    <property type="entry name" value="Nucleic acid-binding proteins"/>
    <property type="match status" value="4"/>
</dbReference>
<protein>
    <recommendedName>
        <fullName evidence="4">S1 motif domain-containing protein</fullName>
    </recommendedName>
</protein>
<dbReference type="InterPro" id="IPR035104">
    <property type="entry name" value="Ribosomal_protein_S1-like"/>
</dbReference>
<dbReference type="GO" id="GO:0003729">
    <property type="term" value="F:mRNA binding"/>
    <property type="evidence" value="ECO:0007669"/>
    <property type="project" value="TreeGrafter"/>
</dbReference>
<dbReference type="SMART" id="SM00316">
    <property type="entry name" value="S1"/>
    <property type="match status" value="4"/>
</dbReference>
<dbReference type="Pfam" id="PF00575">
    <property type="entry name" value="S1"/>
    <property type="match status" value="3"/>
</dbReference>
<dbReference type="GO" id="GO:1990904">
    <property type="term" value="C:ribonucleoprotein complex"/>
    <property type="evidence" value="ECO:0007669"/>
    <property type="project" value="UniProtKB-KW"/>
</dbReference>
<comment type="similarity">
    <text evidence="1">Belongs to the bacterial ribosomal protein bS1 family.</text>
</comment>
<comment type="caution">
    <text evidence="5">The sequence shown here is derived from an EMBL/GenBank/DDBJ whole genome shotgun (WGS) entry which is preliminary data.</text>
</comment>
<gene>
    <name evidence="5" type="ORF">COX39_02380</name>
</gene>
<evidence type="ECO:0000256" key="2">
    <source>
        <dbReference type="ARBA" id="ARBA00022980"/>
    </source>
</evidence>
<dbReference type="InterPro" id="IPR003029">
    <property type="entry name" value="S1_domain"/>
</dbReference>
<dbReference type="CDD" id="cd04465">
    <property type="entry name" value="S1_RPS1_repeat_ec2_hs2"/>
    <property type="match status" value="1"/>
</dbReference>
<dbReference type="Proteomes" id="UP000231567">
    <property type="component" value="Unassembled WGS sequence"/>
</dbReference>
<organism evidence="5 6">
    <name type="scientific">Candidatus Nealsonbacteria bacterium CG23_combo_of_CG06-09_8_20_14_all_40_13</name>
    <dbReference type="NCBI Taxonomy" id="1974724"/>
    <lineage>
        <taxon>Bacteria</taxon>
        <taxon>Candidatus Nealsoniibacteriota</taxon>
    </lineage>
</organism>
<feature type="domain" description="S1 motif" evidence="4">
    <location>
        <begin position="30"/>
        <end position="94"/>
    </location>
</feature>
<feature type="domain" description="S1 motif" evidence="4">
    <location>
        <begin position="206"/>
        <end position="272"/>
    </location>
</feature>
<name>A0A2G9YQN7_9BACT</name>
<dbReference type="PANTHER" id="PTHR10724:SF7">
    <property type="entry name" value="SMALL RIBOSOMAL SUBUNIT PROTEIN BS1C"/>
    <property type="match status" value="1"/>
</dbReference>
<accession>A0A2G9YQN7</accession>
<proteinExistence type="inferred from homology"/>
<evidence type="ECO:0000256" key="3">
    <source>
        <dbReference type="ARBA" id="ARBA00023274"/>
    </source>
</evidence>
<reference evidence="5 6" key="1">
    <citation type="submission" date="2017-09" db="EMBL/GenBank/DDBJ databases">
        <title>Depth-based differentiation of microbial function through sediment-hosted aquifers and enrichment of novel symbionts in the deep terrestrial subsurface.</title>
        <authorList>
            <person name="Probst A.J."/>
            <person name="Ladd B."/>
            <person name="Jarett J.K."/>
            <person name="Geller-Mcgrath D.E."/>
            <person name="Sieber C.M."/>
            <person name="Emerson J.B."/>
            <person name="Anantharaman K."/>
            <person name="Thomas B.C."/>
            <person name="Malmstrom R."/>
            <person name="Stieglmeier M."/>
            <person name="Klingl A."/>
            <person name="Woyke T."/>
            <person name="Ryan C.M."/>
            <person name="Banfield J.F."/>
        </authorList>
    </citation>
    <scope>NUCLEOTIDE SEQUENCE [LARGE SCALE GENOMIC DNA]</scope>
    <source>
        <strain evidence="5">CG23_combo_of_CG06-09_8_20_14_all_40_13</strain>
    </source>
</reference>
<dbReference type="PRINTS" id="PR00681">
    <property type="entry name" value="RIBOSOMALS1"/>
</dbReference>
<feature type="domain" description="S1 motif" evidence="4">
    <location>
        <begin position="112"/>
        <end position="189"/>
    </location>
</feature>
<dbReference type="GO" id="GO:0006412">
    <property type="term" value="P:translation"/>
    <property type="evidence" value="ECO:0007669"/>
    <property type="project" value="TreeGrafter"/>
</dbReference>
<dbReference type="PANTHER" id="PTHR10724">
    <property type="entry name" value="30S RIBOSOMAL PROTEIN S1"/>
    <property type="match status" value="1"/>
</dbReference>
<dbReference type="PROSITE" id="PS50126">
    <property type="entry name" value="S1"/>
    <property type="match status" value="4"/>
</dbReference>
<dbReference type="SUPFAM" id="SSF50249">
    <property type="entry name" value="Nucleic acid-binding proteins"/>
    <property type="match status" value="4"/>
</dbReference>
<keyword evidence="2" id="KW-0689">Ribosomal protein</keyword>
<dbReference type="AlphaFoldDB" id="A0A2G9YQN7"/>
<evidence type="ECO:0000256" key="1">
    <source>
        <dbReference type="ARBA" id="ARBA00006767"/>
    </source>
</evidence>
<dbReference type="GO" id="GO:0005840">
    <property type="term" value="C:ribosome"/>
    <property type="evidence" value="ECO:0007669"/>
    <property type="project" value="UniProtKB-KW"/>
</dbReference>